<protein>
    <submittedName>
        <fullName evidence="3">DNA polymerase</fullName>
    </submittedName>
</protein>
<dbReference type="GO" id="GO:0016787">
    <property type="term" value="F:hydrolase activity"/>
    <property type="evidence" value="ECO:0007669"/>
    <property type="project" value="UniProtKB-KW"/>
</dbReference>
<sequence>MIRSKFYDVEILKNFFSITIIDITSYLETMKDICDEKGNPIPLVQKLTVAEIKKRLDSVKFESYYITDTDDSQLFAMLKAISDMRPHYEKNDNGDDIPVTTHMYGYNSGKYDKFMIAALLMHHNNVNGTKELIKILYETSQKIIQNQNEDRSYNKNDFYINALNKFKLPYTDIDIMQIFALNKASVIIDKNGERKPVPKSLKQTSINLQWYELLEFELPPICEKDVHYYHTIDRYKGMTILQLNSLITKWERFIIDEYIPPMMYYNKNDCFIGCEMIRLNIDEIRLRYNIARSYGLNVLSASRSNISDAFIEKFYSEMSGLHPSQWKGRKTERKAMAFKKVIFDFINFKTEPLQKMLREMKEVVVFSIGKDAFSKEISINDGVYTIATGGLHSKDIPGALYSHWPTDDASSTGEQIKASLKRFKYVHWDISSFYPSIMVQYGVAPAHLDQKVFVKLIKWIRDTRVTAKHTKGDIDGVPANVLAAVLKIVINAIYGKLGFEHGDLCDRLAVLKVTINGQLMIMMLCEELELNGIKVISANTDGIVVKLYEDKIETFNTIANNWKQLTGLDADSEEYKCYINRDIDYWCLNSVNCWNSKQLLCCMTISSQAS</sequence>
<dbReference type="Proteomes" id="UP000594037">
    <property type="component" value="Segment"/>
</dbReference>
<accession>A0A7M1RWW9</accession>
<evidence type="ECO:0000313" key="3">
    <source>
        <dbReference type="EMBL" id="QOR58604.1"/>
    </source>
</evidence>
<reference evidence="3 4" key="1">
    <citation type="submission" date="2020-07" db="EMBL/GenBank/DDBJ databases">
        <title>Taxonomic proposal: Crassvirales, a new order of highly abundant and diverse bacterial viruses.</title>
        <authorList>
            <person name="Shkoporov A.N."/>
            <person name="Stockdale S.R."/>
            <person name="Guerin E."/>
            <person name="Ross R.P."/>
            <person name="Hill C."/>
        </authorList>
    </citation>
    <scope>NUCLEOTIDE SEQUENCE [LARGE SCALE GENOMIC DNA]</scope>
</reference>
<name>A0A7M1RWW9_9CAUD</name>
<evidence type="ECO:0000256" key="2">
    <source>
        <dbReference type="ARBA" id="ARBA00022801"/>
    </source>
</evidence>
<dbReference type="Gene3D" id="3.90.1600.10">
    <property type="entry name" value="Palm domain of DNA polymerase"/>
    <property type="match status" value="1"/>
</dbReference>
<organism evidence="3 4">
    <name type="scientific">uncultured phage cr3_1</name>
    <dbReference type="NCBI Taxonomy" id="2772065"/>
    <lineage>
        <taxon>Viruses</taxon>
        <taxon>Duplodnaviria</taxon>
        <taxon>Heunggongvirae</taxon>
        <taxon>Uroviricota</taxon>
        <taxon>Caudoviricetes</taxon>
        <taxon>Crassvirales</taxon>
        <taxon>Intestiviridae</taxon>
        <taxon>Crudevirinae</taxon>
        <taxon>Diorhovirus</taxon>
        <taxon>Diorhovirus intestinalis</taxon>
    </lineage>
</organism>
<evidence type="ECO:0000256" key="1">
    <source>
        <dbReference type="ARBA" id="ARBA00022722"/>
    </source>
</evidence>
<dbReference type="GO" id="GO:0004518">
    <property type="term" value="F:nuclease activity"/>
    <property type="evidence" value="ECO:0007669"/>
    <property type="project" value="UniProtKB-KW"/>
</dbReference>
<evidence type="ECO:0000313" key="4">
    <source>
        <dbReference type="Proteomes" id="UP000594037"/>
    </source>
</evidence>
<keyword evidence="4" id="KW-1185">Reference proteome</keyword>
<dbReference type="GeneID" id="65129082"/>
<dbReference type="RefSeq" id="YP_010110762.1">
    <property type="nucleotide sequence ID" value="NC_055874.1"/>
</dbReference>
<keyword evidence="2" id="KW-0378">Hydrolase</keyword>
<keyword evidence="1" id="KW-0540">Nuclease</keyword>
<dbReference type="EMBL" id="MT774381">
    <property type="protein sequence ID" value="QOR58604.1"/>
    <property type="molecule type" value="Genomic_DNA"/>
</dbReference>
<dbReference type="KEGG" id="vg:65129082"/>
<dbReference type="SUPFAM" id="SSF56672">
    <property type="entry name" value="DNA/RNA polymerases"/>
    <property type="match status" value="1"/>
</dbReference>
<dbReference type="InterPro" id="IPR043502">
    <property type="entry name" value="DNA/RNA_pol_sf"/>
</dbReference>
<dbReference type="InterPro" id="IPR023211">
    <property type="entry name" value="DNA_pol_palm_dom_sf"/>
</dbReference>
<proteinExistence type="predicted"/>